<dbReference type="GeneID" id="120265907"/>
<proteinExistence type="predicted"/>
<dbReference type="Gene3D" id="3.40.50.300">
    <property type="entry name" value="P-loop containing nucleotide triphosphate hydrolases"/>
    <property type="match status" value="1"/>
</dbReference>
<feature type="transmembrane region" description="Helical" evidence="1">
    <location>
        <begin position="459"/>
        <end position="477"/>
    </location>
</feature>
<keyword evidence="1" id="KW-0812">Transmembrane</keyword>
<dbReference type="Gene3D" id="1.10.8.430">
    <property type="entry name" value="Helical domain of apoptotic protease-activating factors"/>
    <property type="match status" value="1"/>
</dbReference>
<dbReference type="PANTHER" id="PTHR36766">
    <property type="entry name" value="PLANT BROAD-SPECTRUM MILDEW RESISTANCE PROTEIN RPW8"/>
    <property type="match status" value="1"/>
</dbReference>
<keyword evidence="1" id="KW-0472">Membrane</keyword>
<evidence type="ECO:0000256" key="1">
    <source>
        <dbReference type="SAM" id="Phobius"/>
    </source>
</evidence>
<dbReference type="Pfam" id="PF00931">
    <property type="entry name" value="NB-ARC"/>
    <property type="match status" value="1"/>
</dbReference>
<keyword evidence="3" id="KW-1185">Reference proteome</keyword>
<accession>A0AB40BU61</accession>
<name>A0AB40BU61_DIOCR</name>
<evidence type="ECO:0000313" key="3">
    <source>
        <dbReference type="Proteomes" id="UP001515500"/>
    </source>
</evidence>
<dbReference type="RefSeq" id="XP_039129798.1">
    <property type="nucleotide sequence ID" value="XM_039273864.1"/>
</dbReference>
<dbReference type="PANTHER" id="PTHR36766:SF40">
    <property type="entry name" value="DISEASE RESISTANCE PROTEIN RGA3"/>
    <property type="match status" value="1"/>
</dbReference>
<keyword evidence="1" id="KW-1133">Transmembrane helix</keyword>
<dbReference type="Proteomes" id="UP001515500">
    <property type="component" value="Chromosome 7"/>
</dbReference>
<dbReference type="InterPro" id="IPR027417">
    <property type="entry name" value="P-loop_NTPase"/>
</dbReference>
<dbReference type="InterPro" id="IPR002182">
    <property type="entry name" value="NB-ARC"/>
</dbReference>
<protein>
    <submittedName>
        <fullName evidence="4">Disease resistance protein RGA2-like</fullName>
    </submittedName>
</protein>
<gene>
    <name evidence="4" type="primary">LOC120265907</name>
</gene>
<dbReference type="GO" id="GO:0043531">
    <property type="term" value="F:ADP binding"/>
    <property type="evidence" value="ECO:0007669"/>
    <property type="project" value="InterPro"/>
</dbReference>
<dbReference type="SUPFAM" id="SSF52540">
    <property type="entry name" value="P-loop containing nucleoside triphosphate hydrolases"/>
    <property type="match status" value="1"/>
</dbReference>
<dbReference type="PRINTS" id="PR00364">
    <property type="entry name" value="DISEASERSIST"/>
</dbReference>
<evidence type="ECO:0000259" key="2">
    <source>
        <dbReference type="Pfam" id="PF00931"/>
    </source>
</evidence>
<sequence length="488" mass="55737">MAVLFSVAWKMMAGLFSIVWEVIMEILKASVLPAFIWRRVDDELEVLFKSLQLIPLRGDDAKYINLTEEADTDSWLSLLTDASRDFAAVQDITYMVNEHFGSQSEGGHPRSKVRDFFSQDHNPLLFKLQLVKKLTNVNERINGLSKKMQEFIPRFNKKKTSSCSYRHESLVIFGRDEEKNTVVEMLIRNWSDDRVVVVSIVGKRGMGKTSVAQLVLKDEVVKNQFELCIWVWVSDDFDVPKLAGKIIHTATREICDHTNMEVLQKDLRDVLGRKKYLLVLDDVCNEDSQKWDALRNILPDGAGGSRILVTTRNVKCSRVMGAQESLSLSHLSNESSWHLFEQKAFVIGAQRPPGLVEFAREHIEKCDGVPFLIEILAVCVRCSQCLAWSKQWKSRSKGIELSRQREQLSMGVERLRSCMPGGGYYNLLSTISFKQLAEQTIQYLHQIMQALKCITTNPFFLSAILICAIACFINFLFNDYSNQEVAME</sequence>
<feature type="domain" description="NB-ARC" evidence="2">
    <location>
        <begin position="177"/>
        <end position="345"/>
    </location>
</feature>
<evidence type="ECO:0000313" key="4">
    <source>
        <dbReference type="RefSeq" id="XP_039129798.1"/>
    </source>
</evidence>
<dbReference type="InterPro" id="IPR042197">
    <property type="entry name" value="Apaf_helical"/>
</dbReference>
<organism evidence="3 4">
    <name type="scientific">Dioscorea cayennensis subsp. rotundata</name>
    <name type="common">White Guinea yam</name>
    <name type="synonym">Dioscorea rotundata</name>
    <dbReference type="NCBI Taxonomy" id="55577"/>
    <lineage>
        <taxon>Eukaryota</taxon>
        <taxon>Viridiplantae</taxon>
        <taxon>Streptophyta</taxon>
        <taxon>Embryophyta</taxon>
        <taxon>Tracheophyta</taxon>
        <taxon>Spermatophyta</taxon>
        <taxon>Magnoliopsida</taxon>
        <taxon>Liliopsida</taxon>
        <taxon>Dioscoreales</taxon>
        <taxon>Dioscoreaceae</taxon>
        <taxon>Dioscorea</taxon>
    </lineage>
</organism>
<dbReference type="AlphaFoldDB" id="A0AB40BU61"/>
<reference evidence="4" key="1">
    <citation type="submission" date="2025-08" db="UniProtKB">
        <authorList>
            <consortium name="RefSeq"/>
        </authorList>
    </citation>
    <scope>IDENTIFICATION</scope>
</reference>